<evidence type="ECO:0000313" key="8">
    <source>
        <dbReference type="Proteomes" id="UP000672097"/>
    </source>
</evidence>
<dbReference type="Pfam" id="PF03459">
    <property type="entry name" value="TOBE"/>
    <property type="match status" value="2"/>
</dbReference>
<evidence type="ECO:0000259" key="6">
    <source>
        <dbReference type="PROSITE" id="PS51866"/>
    </source>
</evidence>
<dbReference type="InterPro" id="IPR036388">
    <property type="entry name" value="WH-like_DNA-bd_sf"/>
</dbReference>
<comment type="caution">
    <text evidence="7">The sequence shown here is derived from an EMBL/GenBank/DDBJ whole genome shotgun (WGS) entry which is preliminary data.</text>
</comment>
<keyword evidence="4" id="KW-0677">Repeat</keyword>
<dbReference type="PIRSF" id="PIRSF005763">
    <property type="entry name" value="Txn_reg_ModE"/>
    <property type="match status" value="1"/>
</dbReference>
<keyword evidence="3 5" id="KW-0500">Molybdenum</keyword>
<feature type="domain" description="Mop" evidence="6">
    <location>
        <begin position="205"/>
        <end position="271"/>
    </location>
</feature>
<dbReference type="InterPro" id="IPR000847">
    <property type="entry name" value="LysR_HTH_N"/>
</dbReference>
<dbReference type="Proteomes" id="UP000672097">
    <property type="component" value="Unassembled WGS sequence"/>
</dbReference>
<gene>
    <name evidence="7" type="ORF">KAK11_11705</name>
</gene>
<keyword evidence="8" id="KW-1185">Reference proteome</keyword>
<dbReference type="Gene3D" id="1.10.10.10">
    <property type="entry name" value="Winged helix-like DNA-binding domain superfamily/Winged helix DNA-binding domain"/>
    <property type="match status" value="1"/>
</dbReference>
<dbReference type="Pfam" id="PF00126">
    <property type="entry name" value="HTH_1"/>
    <property type="match status" value="1"/>
</dbReference>
<evidence type="ECO:0000313" key="7">
    <source>
        <dbReference type="EMBL" id="MBQ0935993.1"/>
    </source>
</evidence>
<dbReference type="InterPro" id="IPR004606">
    <property type="entry name" value="Mop_domain"/>
</dbReference>
<evidence type="ECO:0000256" key="2">
    <source>
        <dbReference type="ARBA" id="ARBA00022448"/>
    </source>
</evidence>
<evidence type="ECO:0000256" key="1">
    <source>
        <dbReference type="ARBA" id="ARBA00008110"/>
    </source>
</evidence>
<dbReference type="Gene3D" id="2.40.50.100">
    <property type="match status" value="2"/>
</dbReference>
<dbReference type="PROSITE" id="PS51866">
    <property type="entry name" value="MOP"/>
    <property type="match status" value="2"/>
</dbReference>
<comment type="similarity">
    <text evidence="1 5">Belongs to the ModE family.</text>
</comment>
<dbReference type="RefSeq" id="WP_210809303.1">
    <property type="nucleotide sequence ID" value="NZ_JAGQDG010000004.1"/>
</dbReference>
<reference evidence="7 8" key="1">
    <citation type="submission" date="2021-04" db="EMBL/GenBank/DDBJ databases">
        <title>The genome sequence of type strain Ideonella paludis KCTC 32238.</title>
        <authorList>
            <person name="Liu Y."/>
        </authorList>
    </citation>
    <scope>NUCLEOTIDE SEQUENCE [LARGE SCALE GENOMIC DNA]</scope>
    <source>
        <strain evidence="7 8">KCTC 32238</strain>
    </source>
</reference>
<dbReference type="InterPro" id="IPR051815">
    <property type="entry name" value="Molybdate_resp_trans_reg"/>
</dbReference>
<dbReference type="PANTHER" id="PTHR30432">
    <property type="entry name" value="TRANSCRIPTIONAL REGULATOR MODE"/>
    <property type="match status" value="1"/>
</dbReference>
<evidence type="ECO:0000256" key="3">
    <source>
        <dbReference type="ARBA" id="ARBA00022505"/>
    </source>
</evidence>
<organism evidence="7 8">
    <name type="scientific">Ideonella paludis</name>
    <dbReference type="NCBI Taxonomy" id="1233411"/>
    <lineage>
        <taxon>Bacteria</taxon>
        <taxon>Pseudomonadati</taxon>
        <taxon>Pseudomonadota</taxon>
        <taxon>Betaproteobacteria</taxon>
        <taxon>Burkholderiales</taxon>
        <taxon>Sphaerotilaceae</taxon>
        <taxon>Ideonella</taxon>
    </lineage>
</organism>
<dbReference type="InterPro" id="IPR008995">
    <property type="entry name" value="Mo/tungstate-bd_C_term_dom"/>
</dbReference>
<keyword evidence="2 5" id="KW-0813">Transport</keyword>
<dbReference type="EMBL" id="JAGQDG010000004">
    <property type="protein sequence ID" value="MBQ0935993.1"/>
    <property type="molecule type" value="Genomic_DNA"/>
</dbReference>
<feature type="domain" description="Mop" evidence="6">
    <location>
        <begin position="132"/>
        <end position="198"/>
    </location>
</feature>
<protein>
    <submittedName>
        <fullName evidence="7">TOBE domain-containing protein</fullName>
    </submittedName>
</protein>
<dbReference type="NCBIfam" id="TIGR00637">
    <property type="entry name" value="ModE_repress"/>
    <property type="match status" value="1"/>
</dbReference>
<sequence length="273" mass="28487">MARPPKRPRLSLQGSMWLTAGDQPLGGHGRIALLKAVAQHGSITAAAKAFGMSYKAAWDAIHAMNERASQPLVARSTGGRGGGGAKLTDYGLALIQRYEEVDAVHQRFVSQLDQHGLDLSQPFSLLNVMTMKTSARNQWVGSVAALRAGAVNDEVELALPGGQRLWATITHESTQALGLRPKQTVIALVKASAVMLATEVGTGTKLSARNQWPGTVAQITPGAVNAEVLVHSAHGAHIVAIITQAAVADMGLQVGGPVVALVQASEVVLGVVN</sequence>
<evidence type="ECO:0000256" key="4">
    <source>
        <dbReference type="ARBA" id="ARBA00022737"/>
    </source>
</evidence>
<dbReference type="PANTHER" id="PTHR30432:SF1">
    <property type="entry name" value="DNA-BINDING TRANSCRIPTIONAL DUAL REGULATOR MODE"/>
    <property type="match status" value="1"/>
</dbReference>
<proteinExistence type="inferred from homology"/>
<dbReference type="SUPFAM" id="SSF46785">
    <property type="entry name" value="Winged helix' DNA-binding domain"/>
    <property type="match status" value="1"/>
</dbReference>
<dbReference type="SUPFAM" id="SSF50331">
    <property type="entry name" value="MOP-like"/>
    <property type="match status" value="2"/>
</dbReference>
<dbReference type="InterPro" id="IPR016462">
    <property type="entry name" value="ModE"/>
</dbReference>
<dbReference type="NCBIfam" id="TIGR00638">
    <property type="entry name" value="Mop"/>
    <property type="match status" value="2"/>
</dbReference>
<dbReference type="InterPro" id="IPR003725">
    <property type="entry name" value="ModE-bd_N"/>
</dbReference>
<dbReference type="InterPro" id="IPR036390">
    <property type="entry name" value="WH_DNA-bd_sf"/>
</dbReference>
<dbReference type="InterPro" id="IPR005116">
    <property type="entry name" value="Transp-assoc_OB_typ1"/>
</dbReference>
<accession>A0ABS5DXX0</accession>
<evidence type="ECO:0000256" key="5">
    <source>
        <dbReference type="PIRNR" id="PIRNR005763"/>
    </source>
</evidence>
<name>A0ABS5DXX0_9BURK</name>